<sequence length="57" mass="6480">MVAVLMYVNCIVMVPGNTNSYSIAGKKRLLKNRNVRNMSTEWGGSIEEMRTPKTLYL</sequence>
<dbReference type="AlphaFoldDB" id="A0A402B9X5"/>
<dbReference type="Proteomes" id="UP000287171">
    <property type="component" value="Unassembled WGS sequence"/>
</dbReference>
<proteinExistence type="predicted"/>
<accession>A0A402B9X5</accession>
<name>A0A402B9X5_9CHLR</name>
<reference evidence="2" key="1">
    <citation type="submission" date="2018-12" db="EMBL/GenBank/DDBJ databases">
        <title>Tengunoibacter tsumagoiensis gen. nov., sp. nov., Dictyobacter kobayashii sp. nov., D. alpinus sp. nov., and D. joshuensis sp. nov. and description of Dictyobacteraceae fam. nov. within the order Ktedonobacterales isolated from Tengu-no-mugimeshi.</title>
        <authorList>
            <person name="Wang C.M."/>
            <person name="Zheng Y."/>
            <person name="Sakai Y."/>
            <person name="Toyoda A."/>
            <person name="Minakuchi Y."/>
            <person name="Abe K."/>
            <person name="Yokota A."/>
            <person name="Yabe S."/>
        </authorList>
    </citation>
    <scope>NUCLEOTIDE SEQUENCE [LARGE SCALE GENOMIC DNA]</scope>
    <source>
        <strain evidence="2">Uno16</strain>
    </source>
</reference>
<dbReference type="EMBL" id="BIFT01000001">
    <property type="protein sequence ID" value="GCE28155.1"/>
    <property type="molecule type" value="Genomic_DNA"/>
</dbReference>
<comment type="caution">
    <text evidence="1">The sequence shown here is derived from an EMBL/GenBank/DDBJ whole genome shotgun (WGS) entry which is preliminary data.</text>
</comment>
<gene>
    <name evidence="1" type="ORF">KDA_36390</name>
</gene>
<evidence type="ECO:0000313" key="2">
    <source>
        <dbReference type="Proteomes" id="UP000287171"/>
    </source>
</evidence>
<keyword evidence="2" id="KW-1185">Reference proteome</keyword>
<organism evidence="1 2">
    <name type="scientific">Dictyobacter alpinus</name>
    <dbReference type="NCBI Taxonomy" id="2014873"/>
    <lineage>
        <taxon>Bacteria</taxon>
        <taxon>Bacillati</taxon>
        <taxon>Chloroflexota</taxon>
        <taxon>Ktedonobacteria</taxon>
        <taxon>Ktedonobacterales</taxon>
        <taxon>Dictyobacteraceae</taxon>
        <taxon>Dictyobacter</taxon>
    </lineage>
</organism>
<evidence type="ECO:0000313" key="1">
    <source>
        <dbReference type="EMBL" id="GCE28155.1"/>
    </source>
</evidence>
<protein>
    <submittedName>
        <fullName evidence="1">Uncharacterized protein</fullName>
    </submittedName>
</protein>